<feature type="coiled-coil region" evidence="1">
    <location>
        <begin position="108"/>
        <end position="156"/>
    </location>
</feature>
<comment type="caution">
    <text evidence="2">The sequence shown here is derived from an EMBL/GenBank/DDBJ whole genome shotgun (WGS) entry which is preliminary data.</text>
</comment>
<dbReference type="EMBL" id="SSMD01000005">
    <property type="protein sequence ID" value="THD73545.1"/>
    <property type="molecule type" value="Genomic_DNA"/>
</dbReference>
<evidence type="ECO:0000313" key="3">
    <source>
        <dbReference type="Proteomes" id="UP000306113"/>
    </source>
</evidence>
<proteinExistence type="predicted"/>
<dbReference type="GO" id="GO:1990281">
    <property type="term" value="C:efflux pump complex"/>
    <property type="evidence" value="ECO:0007669"/>
    <property type="project" value="TreeGrafter"/>
</dbReference>
<dbReference type="Proteomes" id="UP000306113">
    <property type="component" value="Unassembled WGS sequence"/>
</dbReference>
<keyword evidence="3" id="KW-1185">Reference proteome</keyword>
<dbReference type="GO" id="GO:0015562">
    <property type="term" value="F:efflux transmembrane transporter activity"/>
    <property type="evidence" value="ECO:0007669"/>
    <property type="project" value="TreeGrafter"/>
</dbReference>
<name>A0A4S3M9K9_9RHOB</name>
<gene>
    <name evidence="2" type="ORF">E7681_12725</name>
</gene>
<evidence type="ECO:0000313" key="2">
    <source>
        <dbReference type="EMBL" id="THD73545.1"/>
    </source>
</evidence>
<dbReference type="AlphaFoldDB" id="A0A4S3M9K9"/>
<keyword evidence="1" id="KW-0175">Coiled coil</keyword>
<reference evidence="2 3" key="1">
    <citation type="submission" date="2019-04" db="EMBL/GenBank/DDBJ databases">
        <title>Draft genome sequence of Youngimonas vesicularis.</title>
        <authorList>
            <person name="Hameed A."/>
        </authorList>
    </citation>
    <scope>NUCLEOTIDE SEQUENCE [LARGE SCALE GENOMIC DNA]</scope>
    <source>
        <strain evidence="2 3">CC-AMW-E</strain>
    </source>
</reference>
<dbReference type="SUPFAM" id="SSF111369">
    <property type="entry name" value="HlyD-like secretion proteins"/>
    <property type="match status" value="1"/>
</dbReference>
<accession>A0A4S3M9K9</accession>
<dbReference type="RefSeq" id="WP_211089797.1">
    <property type="nucleotide sequence ID" value="NZ_SSMD01000005.1"/>
</dbReference>
<dbReference type="Gene3D" id="2.40.50.100">
    <property type="match status" value="1"/>
</dbReference>
<evidence type="ECO:0000256" key="1">
    <source>
        <dbReference type="SAM" id="Coils"/>
    </source>
</evidence>
<organism evidence="2 3">
    <name type="scientific">Thalassobius vesicularis</name>
    <dbReference type="NCBI Taxonomy" id="1294297"/>
    <lineage>
        <taxon>Bacteria</taxon>
        <taxon>Pseudomonadati</taxon>
        <taxon>Pseudomonadota</taxon>
        <taxon>Alphaproteobacteria</taxon>
        <taxon>Rhodobacterales</taxon>
        <taxon>Roseobacteraceae</taxon>
        <taxon>Thalassovita</taxon>
    </lineage>
</organism>
<feature type="non-terminal residue" evidence="2">
    <location>
        <position position="234"/>
    </location>
</feature>
<protein>
    <submittedName>
        <fullName evidence="2">Efflux RND transporter periplasmic adaptor subunit</fullName>
    </submittedName>
</protein>
<dbReference type="PANTHER" id="PTHR30469">
    <property type="entry name" value="MULTIDRUG RESISTANCE PROTEIN MDTA"/>
    <property type="match status" value="1"/>
</dbReference>
<sequence>MRLAPLFAAPPIALGIATAVWLISSAPGPARVDGAVPALPVRVISATSEIIRPTVNVWGNLRAAEVWVAVAEVQGEVIWRHPDLEPGRLVPAGTEVLRIDPADYELALAQARADLAAFNAESAQLATEAANTTRILELERERLALAETDLERIRTLTAQGTVPQSRGDEAERATLLARRTVTELENSLALIPPREARIAAQIARSEAAIARALRALEHTGIRTPFDLRVTEVGA</sequence>